<protein>
    <submittedName>
        <fullName evidence="1">Uncharacterized protein</fullName>
    </submittedName>
</protein>
<dbReference type="AlphaFoldDB" id="A0A9N7YCV3"/>
<keyword evidence="2" id="KW-1185">Reference proteome</keyword>
<evidence type="ECO:0000313" key="1">
    <source>
        <dbReference type="EMBL" id="CAB1421637.1"/>
    </source>
</evidence>
<gene>
    <name evidence="1" type="ORF">PLEPLA_LOCUS9524</name>
</gene>
<proteinExistence type="predicted"/>
<dbReference type="Proteomes" id="UP001153269">
    <property type="component" value="Unassembled WGS sequence"/>
</dbReference>
<evidence type="ECO:0000313" key="2">
    <source>
        <dbReference type="Proteomes" id="UP001153269"/>
    </source>
</evidence>
<organism evidence="1 2">
    <name type="scientific">Pleuronectes platessa</name>
    <name type="common">European plaice</name>
    <dbReference type="NCBI Taxonomy" id="8262"/>
    <lineage>
        <taxon>Eukaryota</taxon>
        <taxon>Metazoa</taxon>
        <taxon>Chordata</taxon>
        <taxon>Craniata</taxon>
        <taxon>Vertebrata</taxon>
        <taxon>Euteleostomi</taxon>
        <taxon>Actinopterygii</taxon>
        <taxon>Neopterygii</taxon>
        <taxon>Teleostei</taxon>
        <taxon>Neoteleostei</taxon>
        <taxon>Acanthomorphata</taxon>
        <taxon>Carangaria</taxon>
        <taxon>Pleuronectiformes</taxon>
        <taxon>Pleuronectoidei</taxon>
        <taxon>Pleuronectidae</taxon>
        <taxon>Pleuronectes</taxon>
    </lineage>
</organism>
<sequence>MTPYFNCAYETDQTENPCSCTDLHSQRPTSGGLAVQSPSLLFHWLASEAAYTHCGQIIPSILHTTAGLLSPAIVCRPSQ</sequence>
<reference evidence="1" key="1">
    <citation type="submission" date="2020-03" db="EMBL/GenBank/DDBJ databases">
        <authorList>
            <person name="Weist P."/>
        </authorList>
    </citation>
    <scope>NUCLEOTIDE SEQUENCE</scope>
</reference>
<dbReference type="EMBL" id="CADEAL010000536">
    <property type="protein sequence ID" value="CAB1421637.1"/>
    <property type="molecule type" value="Genomic_DNA"/>
</dbReference>
<feature type="non-terminal residue" evidence="1">
    <location>
        <position position="79"/>
    </location>
</feature>
<accession>A0A9N7YCV3</accession>
<comment type="caution">
    <text evidence="1">The sequence shown here is derived from an EMBL/GenBank/DDBJ whole genome shotgun (WGS) entry which is preliminary data.</text>
</comment>
<name>A0A9N7YCV3_PLEPL</name>